<organism evidence="10 11">
    <name type="scientific">Paramicrosporidium saccamoebae</name>
    <dbReference type="NCBI Taxonomy" id="1246581"/>
    <lineage>
        <taxon>Eukaryota</taxon>
        <taxon>Fungi</taxon>
        <taxon>Fungi incertae sedis</taxon>
        <taxon>Cryptomycota</taxon>
        <taxon>Cryptomycota incertae sedis</taxon>
        <taxon>Paramicrosporidium</taxon>
    </lineage>
</organism>
<keyword evidence="4" id="KW-0158">Chromosome</keyword>
<reference evidence="10 11" key="1">
    <citation type="submission" date="2016-10" db="EMBL/GenBank/DDBJ databases">
        <title>The genome of Paramicrosporidium saccamoebae is the missing link in understanding Cryptomycota and Microsporidia evolution.</title>
        <authorList>
            <person name="Quandt C.A."/>
            <person name="Beaudet D."/>
            <person name="Corsaro D."/>
            <person name="Michel R."/>
            <person name="Corradi N."/>
            <person name="James T."/>
        </authorList>
    </citation>
    <scope>NUCLEOTIDE SEQUENCE [LARGE SCALE GENOMIC DNA]</scope>
    <source>
        <strain evidence="10 11">KSL3</strain>
    </source>
</reference>
<name>A0A2H9TLU6_9FUNG</name>
<evidence type="ECO:0000256" key="4">
    <source>
        <dbReference type="ARBA" id="ARBA00022454"/>
    </source>
</evidence>
<comment type="caution">
    <text evidence="10">The sequence shown here is derived from an EMBL/GenBank/DDBJ whole genome shotgun (WGS) entry which is preliminary data.</text>
</comment>
<accession>A0A2H9TLU6</accession>
<gene>
    <name evidence="10" type="ORF">PSACC_01460</name>
</gene>
<feature type="domain" description="OB" evidence="9">
    <location>
        <begin position="32"/>
        <end position="102"/>
    </location>
</feature>
<dbReference type="GO" id="GO:0000781">
    <property type="term" value="C:chromosome, telomeric region"/>
    <property type="evidence" value="ECO:0007669"/>
    <property type="project" value="UniProtKB-SubCell"/>
</dbReference>
<dbReference type="PANTHER" id="PTHR13989">
    <property type="entry name" value="REPLICATION PROTEIN A-RELATED"/>
    <property type="match status" value="1"/>
</dbReference>
<dbReference type="GO" id="GO:0003677">
    <property type="term" value="F:DNA binding"/>
    <property type="evidence" value="ECO:0007669"/>
    <property type="project" value="UniProtKB-KW"/>
</dbReference>
<dbReference type="SUPFAM" id="SSF50249">
    <property type="entry name" value="Nucleic acid-binding proteins"/>
    <property type="match status" value="1"/>
</dbReference>
<dbReference type="Pfam" id="PF01336">
    <property type="entry name" value="tRNA_anti-codon"/>
    <property type="match status" value="1"/>
</dbReference>
<evidence type="ECO:0000256" key="1">
    <source>
        <dbReference type="ARBA" id="ARBA00004123"/>
    </source>
</evidence>
<dbReference type="GO" id="GO:0005634">
    <property type="term" value="C:nucleus"/>
    <property type="evidence" value="ECO:0007669"/>
    <property type="project" value="UniProtKB-SubCell"/>
</dbReference>
<keyword evidence="5" id="KW-0779">Telomere</keyword>
<dbReference type="InterPro" id="IPR012340">
    <property type="entry name" value="NA-bd_OB-fold"/>
</dbReference>
<dbReference type="InterPro" id="IPR040260">
    <property type="entry name" value="RFA2-like"/>
</dbReference>
<keyword evidence="7" id="KW-0539">Nucleus</keyword>
<keyword evidence="11" id="KW-1185">Reference proteome</keyword>
<evidence type="ECO:0000313" key="11">
    <source>
        <dbReference type="Proteomes" id="UP000240830"/>
    </source>
</evidence>
<evidence type="ECO:0000256" key="8">
    <source>
        <dbReference type="ARBA" id="ARBA00030039"/>
    </source>
</evidence>
<evidence type="ECO:0000256" key="6">
    <source>
        <dbReference type="ARBA" id="ARBA00023125"/>
    </source>
</evidence>
<sequence>MVPMESPLSTSHTRLFISQIQEFKTSEGSQEIVGMVMGSDTRNKFINYKIQDGTASISALWWKIKEEEAIQNTLLNGTPVLARGKFTVFDETRQITLSQIIPISSPIQEAFWITQTIVLQKTVYPQAARRPNPLKYPPIASEPHLWSLATKDFGGQFCKTDIADVLKRRGHHLDDLDGLITEWINLGLIYSVPNSPYRKIPDHNLNSILYQELKRSSSAVHYRYIWNRLRTMGYQISLKGVGLSLDAITSTKGSRVSRSGPETFLYQT</sequence>
<proteinExistence type="predicted"/>
<dbReference type="Proteomes" id="UP000240830">
    <property type="component" value="Unassembled WGS sequence"/>
</dbReference>
<dbReference type="OrthoDB" id="77828at2759"/>
<protein>
    <recommendedName>
        <fullName evidence="3">CST complex subunit STN1</fullName>
    </recommendedName>
    <alternativeName>
        <fullName evidence="8">Suppressor of cdc thirteen homolog</fullName>
    </alternativeName>
</protein>
<dbReference type="EMBL" id="MTSL01000105">
    <property type="protein sequence ID" value="PJF18723.1"/>
    <property type="molecule type" value="Genomic_DNA"/>
</dbReference>
<dbReference type="PANTHER" id="PTHR13989:SF33">
    <property type="entry name" value="CST COMPLEX SUBUNIT STN1"/>
    <property type="match status" value="1"/>
</dbReference>
<evidence type="ECO:0000256" key="2">
    <source>
        <dbReference type="ARBA" id="ARBA00004574"/>
    </source>
</evidence>
<evidence type="ECO:0000256" key="5">
    <source>
        <dbReference type="ARBA" id="ARBA00022895"/>
    </source>
</evidence>
<keyword evidence="6" id="KW-0238">DNA-binding</keyword>
<dbReference type="InterPro" id="IPR004365">
    <property type="entry name" value="NA-bd_OB_tRNA"/>
</dbReference>
<dbReference type="Gene3D" id="2.40.50.140">
    <property type="entry name" value="Nucleic acid-binding proteins"/>
    <property type="match status" value="1"/>
</dbReference>
<comment type="subcellular location">
    <subcellularLocation>
        <location evidence="2">Chromosome</location>
        <location evidence="2">Telomere</location>
    </subcellularLocation>
    <subcellularLocation>
        <location evidence="1">Nucleus</location>
    </subcellularLocation>
</comment>
<evidence type="ECO:0000313" key="10">
    <source>
        <dbReference type="EMBL" id="PJF18723.1"/>
    </source>
</evidence>
<evidence type="ECO:0000256" key="3">
    <source>
        <dbReference type="ARBA" id="ARBA00017411"/>
    </source>
</evidence>
<dbReference type="AlphaFoldDB" id="A0A2H9TLU6"/>
<evidence type="ECO:0000256" key="7">
    <source>
        <dbReference type="ARBA" id="ARBA00023242"/>
    </source>
</evidence>
<evidence type="ECO:0000259" key="9">
    <source>
        <dbReference type="Pfam" id="PF01336"/>
    </source>
</evidence>